<proteinExistence type="inferred from homology"/>
<evidence type="ECO:0000256" key="2">
    <source>
        <dbReference type="ARBA" id="ARBA00023015"/>
    </source>
</evidence>
<dbReference type="CDD" id="cd15831">
    <property type="entry name" value="BTAD"/>
    <property type="match status" value="1"/>
</dbReference>
<dbReference type="Gene3D" id="1.10.10.10">
    <property type="entry name" value="Winged helix-like DNA-binding domain superfamily/Winged helix DNA-binding domain"/>
    <property type="match status" value="2"/>
</dbReference>
<feature type="DNA-binding region" description="OmpR/PhoB-type" evidence="6">
    <location>
        <begin position="1"/>
        <end position="96"/>
    </location>
</feature>
<evidence type="ECO:0000256" key="4">
    <source>
        <dbReference type="ARBA" id="ARBA00023163"/>
    </source>
</evidence>
<reference evidence="8 9" key="1">
    <citation type="submission" date="2020-08" db="EMBL/GenBank/DDBJ databases">
        <title>Genomic Encyclopedia of Archaeal and Bacterial Type Strains, Phase II (KMG-II): from individual species to whole genera.</title>
        <authorList>
            <person name="Goeker M."/>
        </authorList>
    </citation>
    <scope>NUCLEOTIDE SEQUENCE [LARGE SCALE GENOMIC DNA]</scope>
    <source>
        <strain evidence="8 9">DSM 43850</strain>
    </source>
</reference>
<dbReference type="RefSeq" id="WP_182838319.1">
    <property type="nucleotide sequence ID" value="NZ_BAAABQ010000057.1"/>
</dbReference>
<dbReference type="PROSITE" id="PS51755">
    <property type="entry name" value="OMPR_PHOB"/>
    <property type="match status" value="1"/>
</dbReference>
<dbReference type="InterPro" id="IPR001867">
    <property type="entry name" value="OmpR/PhoB-type_DNA-bd"/>
</dbReference>
<feature type="domain" description="OmpR/PhoB-type" evidence="7">
    <location>
        <begin position="1"/>
        <end position="96"/>
    </location>
</feature>
<keyword evidence="9" id="KW-1185">Reference proteome</keyword>
<dbReference type="InterPro" id="IPR011990">
    <property type="entry name" value="TPR-like_helical_dom_sf"/>
</dbReference>
<organism evidence="8 9">
    <name type="scientific">Kutzneria viridogrisea</name>
    <dbReference type="NCBI Taxonomy" id="47990"/>
    <lineage>
        <taxon>Bacteria</taxon>
        <taxon>Bacillati</taxon>
        <taxon>Actinomycetota</taxon>
        <taxon>Actinomycetes</taxon>
        <taxon>Pseudonocardiales</taxon>
        <taxon>Pseudonocardiaceae</taxon>
        <taxon>Kutzneria</taxon>
    </lineage>
</organism>
<accession>A0ABR6BL07</accession>
<dbReference type="InterPro" id="IPR005158">
    <property type="entry name" value="BTAD"/>
</dbReference>
<evidence type="ECO:0000313" key="8">
    <source>
        <dbReference type="EMBL" id="MBA8927390.1"/>
    </source>
</evidence>
<comment type="similarity">
    <text evidence="1">Belongs to the AfsR/DnrI/RedD regulatory family.</text>
</comment>
<dbReference type="InterPro" id="IPR027417">
    <property type="entry name" value="P-loop_NTPase"/>
</dbReference>
<dbReference type="SMART" id="SM00862">
    <property type="entry name" value="Trans_reg_C"/>
    <property type="match status" value="1"/>
</dbReference>
<dbReference type="SUPFAM" id="SSF48452">
    <property type="entry name" value="TPR-like"/>
    <property type="match status" value="2"/>
</dbReference>
<dbReference type="PRINTS" id="PR00364">
    <property type="entry name" value="DISEASERSIST"/>
</dbReference>
<evidence type="ECO:0000256" key="5">
    <source>
        <dbReference type="PROSITE-ProRule" id="PRU00339"/>
    </source>
</evidence>
<dbReference type="InterPro" id="IPR005471">
    <property type="entry name" value="Tscrpt_reg_IclR_N"/>
</dbReference>
<dbReference type="Gene3D" id="1.25.40.10">
    <property type="entry name" value="Tetratricopeptide repeat domain"/>
    <property type="match status" value="3"/>
</dbReference>
<dbReference type="SMART" id="SM00028">
    <property type="entry name" value="TPR"/>
    <property type="match status" value="5"/>
</dbReference>
<dbReference type="PROSITE" id="PS50005">
    <property type="entry name" value="TPR"/>
    <property type="match status" value="1"/>
</dbReference>
<dbReference type="InterPro" id="IPR019734">
    <property type="entry name" value="TPR_rpt"/>
</dbReference>
<evidence type="ECO:0000259" key="7">
    <source>
        <dbReference type="PROSITE" id="PS51755"/>
    </source>
</evidence>
<evidence type="ECO:0000256" key="1">
    <source>
        <dbReference type="ARBA" id="ARBA00005820"/>
    </source>
</evidence>
<feature type="repeat" description="TPR" evidence="5">
    <location>
        <begin position="878"/>
        <end position="911"/>
    </location>
</feature>
<dbReference type="SUPFAM" id="SSF52540">
    <property type="entry name" value="P-loop containing nucleoside triphosphate hydrolases"/>
    <property type="match status" value="1"/>
</dbReference>
<name>A0ABR6BL07_9PSEU</name>
<evidence type="ECO:0000256" key="6">
    <source>
        <dbReference type="PROSITE-ProRule" id="PRU01091"/>
    </source>
</evidence>
<dbReference type="Proteomes" id="UP000517916">
    <property type="component" value="Unassembled WGS sequence"/>
</dbReference>
<dbReference type="PANTHER" id="PTHR35807:SF1">
    <property type="entry name" value="TRANSCRIPTIONAL REGULATOR REDD"/>
    <property type="match status" value="1"/>
</dbReference>
<dbReference type="InterPro" id="IPR051677">
    <property type="entry name" value="AfsR-DnrI-RedD_regulator"/>
</dbReference>
<dbReference type="Gene3D" id="3.40.50.300">
    <property type="entry name" value="P-loop containing nucleotide triphosphate hydrolases"/>
    <property type="match status" value="1"/>
</dbReference>
<keyword evidence="5" id="KW-0802">TPR repeat</keyword>
<dbReference type="GO" id="GO:0003677">
    <property type="term" value="F:DNA binding"/>
    <property type="evidence" value="ECO:0007669"/>
    <property type="project" value="UniProtKB-KW"/>
</dbReference>
<dbReference type="InterPro" id="IPR016032">
    <property type="entry name" value="Sig_transdc_resp-reg_C-effctor"/>
</dbReference>
<dbReference type="InterPro" id="IPR002182">
    <property type="entry name" value="NB-ARC"/>
</dbReference>
<evidence type="ECO:0000313" key="9">
    <source>
        <dbReference type="Proteomes" id="UP000517916"/>
    </source>
</evidence>
<dbReference type="PANTHER" id="PTHR35807">
    <property type="entry name" value="TRANSCRIPTIONAL REGULATOR REDD-RELATED"/>
    <property type="match status" value="1"/>
</dbReference>
<keyword evidence="2" id="KW-0805">Transcription regulation</keyword>
<keyword evidence="4" id="KW-0804">Transcription</keyword>
<dbReference type="Pfam" id="PF13424">
    <property type="entry name" value="TPR_12"/>
    <property type="match status" value="1"/>
</dbReference>
<evidence type="ECO:0000256" key="3">
    <source>
        <dbReference type="ARBA" id="ARBA00023125"/>
    </source>
</evidence>
<dbReference type="SUPFAM" id="SSF46894">
    <property type="entry name" value="C-terminal effector domain of the bipartite response regulators"/>
    <property type="match status" value="1"/>
</dbReference>
<dbReference type="Pfam" id="PF09339">
    <property type="entry name" value="HTH_IclR"/>
    <property type="match status" value="1"/>
</dbReference>
<comment type="caution">
    <text evidence="8">The sequence shown here is derived from an EMBL/GenBank/DDBJ whole genome shotgun (WGS) entry which is preliminary data.</text>
</comment>
<keyword evidence="3 6" id="KW-0238">DNA-binding</keyword>
<protein>
    <submittedName>
        <fullName evidence="8">DNA-binding SARP family transcriptional activator/Flp pilus assembly protein TadD</fullName>
    </submittedName>
</protein>
<dbReference type="Pfam" id="PF03704">
    <property type="entry name" value="BTAD"/>
    <property type="match status" value="1"/>
</dbReference>
<dbReference type="Pfam" id="PF00931">
    <property type="entry name" value="NB-ARC"/>
    <property type="match status" value="1"/>
</dbReference>
<dbReference type="InterPro" id="IPR036388">
    <property type="entry name" value="WH-like_DNA-bd_sf"/>
</dbReference>
<dbReference type="Pfam" id="PF00486">
    <property type="entry name" value="Trans_reg_C"/>
    <property type="match status" value="1"/>
</dbReference>
<dbReference type="EMBL" id="JACJID010000003">
    <property type="protein sequence ID" value="MBA8927390.1"/>
    <property type="molecule type" value="Genomic_DNA"/>
</dbReference>
<sequence length="938" mass="102664">MSRVWDFRLLGGLEVVRDGEVVPVPAPKQRVVLGSLLLTPGRVVPAGELVDRLWGETPPDGARATLRNYVMRLRRALGDTGADLIVTRPEGYLAAVDENQVDLHQFQRSMRRAREFADSGDLDQAGALIETSLGLWRGDPLLDLPSDKLHAEVVPVLVERRLAALELRFDLDLRRGLHQELVGELGELVIAHPLRERFWAQRMLALYRSGRQAEALEEYRALSQVLAEELGIDPSEPVRQLHQQILAGDPKLTLPDKYSATPQHGAPPVPRQLPAAPTWFAGREEELTQLTAAMDDETGMAVIALVGAGGIGKTCLALHWAHRNLHRFPDGQLFVDLRGFSPDGQPMCSATAVRGFLDALGVAAARVPTDPHAGEALLRSLLATRRMLLVLDNAADTAQLVPLLPGGSSCTVLVTSRDQLIGLAAGHNARRLPVEVLTGSEGRTLLASRLGRERVSAEPAAVAQLLLHCAGLPLALTIVAGRAQEHADCPLATVAEELRDATNRLGVLDEGDPAASVRAVLSWSVADLTTDQLTVLSLLALAPGADISLSAAAALTGLPPAQARRCLRTLERVSLLRQQVYGRYRMHDLIRLYAAEQPLQPQQRDEALLRLVEHYTHTAFAADRVLNPHRDPITAVAPADSNDLVDRHTAMTWFEQEHQHLLAAQQLAARQGWHELVWQLAWATDTFHQQRGLRHEELATWLAGATSAQHLGDTAAESTACRFLGSAHARLGSHAEAVTHLGRALALAVQAGDPRLQAHAHHSLAIAEEICGDDHLAREHAVRALEMFQQHGPAVYQARSLSEVGWLSARLGEYDRARSACEDALELFQRHNHRAGQADTQDSLGFIAHSTGRYDDAVHHYEQALGLCRALGFTYGEAQTLERLGHTHTALGNHERARTAWRQAVELYQAQQRSRQVDIVQRELDQLEAVTAVPEPRG</sequence>
<gene>
    <name evidence="8" type="ORF">BC739_004596</name>
</gene>
<dbReference type="SMART" id="SM01043">
    <property type="entry name" value="BTAD"/>
    <property type="match status" value="1"/>
</dbReference>